<dbReference type="AlphaFoldDB" id="A0A0F9TRU2"/>
<comment type="caution">
    <text evidence="1">The sequence shown here is derived from an EMBL/GenBank/DDBJ whole genome shotgun (WGS) entry which is preliminary data.</text>
</comment>
<proteinExistence type="predicted"/>
<sequence length="74" mass="8465">MGRINFQVSYNFLLGLLNAPEGSRILDVQRGSVPNQFRVMAEMPEVEGEVELHFDIARAFRVKGWEVKNVNRST</sequence>
<gene>
    <name evidence="1" type="ORF">LCGC14_0313210</name>
</gene>
<organism evidence="1">
    <name type="scientific">marine sediment metagenome</name>
    <dbReference type="NCBI Taxonomy" id="412755"/>
    <lineage>
        <taxon>unclassified sequences</taxon>
        <taxon>metagenomes</taxon>
        <taxon>ecological metagenomes</taxon>
    </lineage>
</organism>
<name>A0A0F9TRU2_9ZZZZ</name>
<accession>A0A0F9TRU2</accession>
<protein>
    <submittedName>
        <fullName evidence="1">Uncharacterized protein</fullName>
    </submittedName>
</protein>
<dbReference type="EMBL" id="LAZR01000206">
    <property type="protein sequence ID" value="KKN82054.1"/>
    <property type="molecule type" value="Genomic_DNA"/>
</dbReference>
<evidence type="ECO:0000313" key="1">
    <source>
        <dbReference type="EMBL" id="KKN82054.1"/>
    </source>
</evidence>
<reference evidence="1" key="1">
    <citation type="journal article" date="2015" name="Nature">
        <title>Complex archaea that bridge the gap between prokaryotes and eukaryotes.</title>
        <authorList>
            <person name="Spang A."/>
            <person name="Saw J.H."/>
            <person name="Jorgensen S.L."/>
            <person name="Zaremba-Niedzwiedzka K."/>
            <person name="Martijn J."/>
            <person name="Lind A.E."/>
            <person name="van Eijk R."/>
            <person name="Schleper C."/>
            <person name="Guy L."/>
            <person name="Ettema T.J."/>
        </authorList>
    </citation>
    <scope>NUCLEOTIDE SEQUENCE</scope>
</reference>